<keyword evidence="2" id="KW-1185">Reference proteome</keyword>
<reference evidence="1 2" key="1">
    <citation type="submission" date="2015-05" db="EMBL/GenBank/DDBJ databases">
        <authorList>
            <person name="Wang D.B."/>
            <person name="Wang M."/>
        </authorList>
    </citation>
    <scope>NUCLEOTIDE SEQUENCE [LARGE SCALE GENOMIC DNA]</scope>
    <source>
        <strain evidence="1">VL1</strain>
    </source>
</reference>
<dbReference type="AlphaFoldDB" id="A0A0G4MJB5"/>
<sequence>MSRRLARYRHLQTLPLRISRRLTP</sequence>
<evidence type="ECO:0000313" key="1">
    <source>
        <dbReference type="EMBL" id="CRK34237.1"/>
    </source>
</evidence>
<dbReference type="Proteomes" id="UP000044602">
    <property type="component" value="Unassembled WGS sequence"/>
</dbReference>
<name>A0A0G4MJB5_VERLO</name>
<evidence type="ECO:0000313" key="2">
    <source>
        <dbReference type="Proteomes" id="UP000044602"/>
    </source>
</evidence>
<proteinExistence type="predicted"/>
<organism evidence="1 2">
    <name type="scientific">Verticillium longisporum</name>
    <name type="common">Verticillium dahliae var. longisporum</name>
    <dbReference type="NCBI Taxonomy" id="100787"/>
    <lineage>
        <taxon>Eukaryota</taxon>
        <taxon>Fungi</taxon>
        <taxon>Dikarya</taxon>
        <taxon>Ascomycota</taxon>
        <taxon>Pezizomycotina</taxon>
        <taxon>Sordariomycetes</taxon>
        <taxon>Hypocreomycetidae</taxon>
        <taxon>Glomerellales</taxon>
        <taxon>Plectosphaerellaceae</taxon>
        <taxon>Verticillium</taxon>
    </lineage>
</organism>
<accession>A0A0G4MJB5</accession>
<protein>
    <submittedName>
        <fullName evidence="1">Uncharacterized protein</fullName>
    </submittedName>
</protein>
<dbReference type="EMBL" id="CVQH01022925">
    <property type="protein sequence ID" value="CRK34237.1"/>
    <property type="molecule type" value="Genomic_DNA"/>
</dbReference>
<gene>
    <name evidence="1" type="ORF">BN1708_019446</name>
</gene>